<dbReference type="PROSITE" id="PS51375">
    <property type="entry name" value="PPR"/>
    <property type="match status" value="2"/>
</dbReference>
<reference evidence="5 7" key="1">
    <citation type="journal article" date="2012" name="Nature">
        <title>Algal genomes reveal evolutionary mosaicism and the fate of nucleomorphs.</title>
        <authorList>
            <consortium name="DOE Joint Genome Institute"/>
            <person name="Curtis B.A."/>
            <person name="Tanifuji G."/>
            <person name="Burki F."/>
            <person name="Gruber A."/>
            <person name="Irimia M."/>
            <person name="Maruyama S."/>
            <person name="Arias M.C."/>
            <person name="Ball S.G."/>
            <person name="Gile G.H."/>
            <person name="Hirakawa Y."/>
            <person name="Hopkins J.F."/>
            <person name="Kuo A."/>
            <person name="Rensing S.A."/>
            <person name="Schmutz J."/>
            <person name="Symeonidi A."/>
            <person name="Elias M."/>
            <person name="Eveleigh R.J."/>
            <person name="Herman E.K."/>
            <person name="Klute M.J."/>
            <person name="Nakayama T."/>
            <person name="Obornik M."/>
            <person name="Reyes-Prieto A."/>
            <person name="Armbrust E.V."/>
            <person name="Aves S.J."/>
            <person name="Beiko R.G."/>
            <person name="Coutinho P."/>
            <person name="Dacks J.B."/>
            <person name="Durnford D.G."/>
            <person name="Fast N.M."/>
            <person name="Green B.R."/>
            <person name="Grisdale C.J."/>
            <person name="Hempel F."/>
            <person name="Henrissat B."/>
            <person name="Hoppner M.P."/>
            <person name="Ishida K."/>
            <person name="Kim E."/>
            <person name="Koreny L."/>
            <person name="Kroth P.G."/>
            <person name="Liu Y."/>
            <person name="Malik S.B."/>
            <person name="Maier U.G."/>
            <person name="McRose D."/>
            <person name="Mock T."/>
            <person name="Neilson J.A."/>
            <person name="Onodera N.T."/>
            <person name="Poole A.M."/>
            <person name="Pritham E.J."/>
            <person name="Richards T.A."/>
            <person name="Rocap G."/>
            <person name="Roy S.W."/>
            <person name="Sarai C."/>
            <person name="Schaack S."/>
            <person name="Shirato S."/>
            <person name="Slamovits C.H."/>
            <person name="Spencer D.F."/>
            <person name="Suzuki S."/>
            <person name="Worden A.Z."/>
            <person name="Zauner S."/>
            <person name="Barry K."/>
            <person name="Bell C."/>
            <person name="Bharti A.K."/>
            <person name="Crow J.A."/>
            <person name="Grimwood J."/>
            <person name="Kramer R."/>
            <person name="Lindquist E."/>
            <person name="Lucas S."/>
            <person name="Salamov A."/>
            <person name="McFadden G.I."/>
            <person name="Lane C.E."/>
            <person name="Keeling P.J."/>
            <person name="Gray M.W."/>
            <person name="Grigoriev I.V."/>
            <person name="Archibald J.M."/>
        </authorList>
    </citation>
    <scope>NUCLEOTIDE SEQUENCE</scope>
    <source>
        <strain evidence="5 7">CCMP2712</strain>
    </source>
</reference>
<feature type="signal peptide" evidence="4">
    <location>
        <begin position="1"/>
        <end position="16"/>
    </location>
</feature>
<dbReference type="Proteomes" id="UP000011087">
    <property type="component" value="Unassembled WGS sequence"/>
</dbReference>
<dbReference type="Gene3D" id="1.25.40.10">
    <property type="entry name" value="Tetratricopeptide repeat domain"/>
    <property type="match status" value="4"/>
</dbReference>
<keyword evidence="1" id="KW-0677">Repeat</keyword>
<feature type="repeat" description="PPR" evidence="2">
    <location>
        <begin position="591"/>
        <end position="625"/>
    </location>
</feature>
<dbReference type="Pfam" id="PF13812">
    <property type="entry name" value="PPR_3"/>
    <property type="match status" value="1"/>
</dbReference>
<dbReference type="EMBL" id="JH992975">
    <property type="protein sequence ID" value="EKX51687.1"/>
    <property type="molecule type" value="Genomic_DNA"/>
</dbReference>
<evidence type="ECO:0000313" key="7">
    <source>
        <dbReference type="Proteomes" id="UP000011087"/>
    </source>
</evidence>
<dbReference type="AlphaFoldDB" id="L1JTC1"/>
<dbReference type="GeneID" id="17308371"/>
<gene>
    <name evidence="5" type="ORF">GUITHDRAFT_161590</name>
</gene>
<evidence type="ECO:0000313" key="5">
    <source>
        <dbReference type="EMBL" id="EKX51687.1"/>
    </source>
</evidence>
<feature type="compositionally biased region" description="Basic and acidic residues" evidence="3">
    <location>
        <begin position="687"/>
        <end position="697"/>
    </location>
</feature>
<dbReference type="HOGENOM" id="CLU_395612_0_0_1"/>
<dbReference type="RefSeq" id="XP_005838667.1">
    <property type="nucleotide sequence ID" value="XM_005838610.1"/>
</dbReference>
<dbReference type="KEGG" id="gtt:GUITHDRAFT_161590"/>
<sequence length="697" mass="76487">MCRVTFLLILVAQGWSSSVDVSRHSSPAFAWMPTNGVVLTPIRLPLEHAYCSCSALLGSRLQLVYPRQSRPRGEIEVRMAREPCSSSKLMQILQTASSSPTSLQPTSFSLANNEPKGEPELTKIAMEGAGIGDEARPHKMGWRDGEMESEFARLAMAVEEGYTPDLTSFNRALLLCSRAVSKGLGSAALQRALCILALMNSAQVSPDRRSFCLLLEASVGAALQGNRVAIRCSLTIIRNMYSVGLMPDLLLTNQLVNKMLKSSKNISEAYIEAFDLTQGMRRAGMKLDMYTYNSLIAACSQQNERGLERAIEILKLIREDELEPDMVTYNALLHVCAKSAQHLGRRAVDLAQHIFSLMQATDNLKPSVITYNALMHASGLAACSSGEDAIEMLQGMVAAFKEMLARGVKPDQKTFSTVLHGLARGIQFIVLNQPSNKQRGNTIDPKQLNLIIESAEEILWKMDEEGVAPQLSNFRMMLLIYAKSSARLSNRDWLESSLKLLEDMRNRGLVPCLECYTSLMEVCSSMAGRANCTRRGFWVALDLLAELQGAGHIPTSFLYILIFNAARKDGSEEAVDLALGLFLSLSESYKTKFVYTSIISALSAKGRGREAASLLEEAKLHGIVPDKVMYSVCTDASKATRPSDAGGRGTSRETPSGMVKKCRELEKDDRVVSEQVAAQATGEDGGENSRVREPEEK</sequence>
<dbReference type="PANTHER" id="PTHR47936">
    <property type="entry name" value="PPR_LONG DOMAIN-CONTAINING PROTEIN"/>
    <property type="match status" value="1"/>
</dbReference>
<protein>
    <recommendedName>
        <fullName evidence="8">Pentacotripeptide-repeat region of PRORP domain-containing protein</fullName>
    </recommendedName>
</protein>
<dbReference type="NCBIfam" id="TIGR00756">
    <property type="entry name" value="PPR"/>
    <property type="match status" value="1"/>
</dbReference>
<feature type="region of interest" description="Disordered" evidence="3">
    <location>
        <begin position="638"/>
        <end position="697"/>
    </location>
</feature>
<keyword evidence="7" id="KW-1185">Reference proteome</keyword>
<accession>L1JTC1</accession>
<dbReference type="OMA" id="CCASAHD"/>
<evidence type="ECO:0008006" key="8">
    <source>
        <dbReference type="Google" id="ProtNLM"/>
    </source>
</evidence>
<reference evidence="7" key="2">
    <citation type="submission" date="2012-11" db="EMBL/GenBank/DDBJ databases">
        <authorList>
            <person name="Kuo A."/>
            <person name="Curtis B.A."/>
            <person name="Tanifuji G."/>
            <person name="Burki F."/>
            <person name="Gruber A."/>
            <person name="Irimia M."/>
            <person name="Maruyama S."/>
            <person name="Arias M.C."/>
            <person name="Ball S.G."/>
            <person name="Gile G.H."/>
            <person name="Hirakawa Y."/>
            <person name="Hopkins J.F."/>
            <person name="Rensing S.A."/>
            <person name="Schmutz J."/>
            <person name="Symeonidi A."/>
            <person name="Elias M."/>
            <person name="Eveleigh R.J."/>
            <person name="Herman E.K."/>
            <person name="Klute M.J."/>
            <person name="Nakayama T."/>
            <person name="Obornik M."/>
            <person name="Reyes-Prieto A."/>
            <person name="Armbrust E.V."/>
            <person name="Aves S.J."/>
            <person name="Beiko R.G."/>
            <person name="Coutinho P."/>
            <person name="Dacks J.B."/>
            <person name="Durnford D.G."/>
            <person name="Fast N.M."/>
            <person name="Green B.R."/>
            <person name="Grisdale C."/>
            <person name="Hempe F."/>
            <person name="Henrissat B."/>
            <person name="Hoppner M.P."/>
            <person name="Ishida K.-I."/>
            <person name="Kim E."/>
            <person name="Koreny L."/>
            <person name="Kroth P.G."/>
            <person name="Liu Y."/>
            <person name="Malik S.-B."/>
            <person name="Maier U.G."/>
            <person name="McRose D."/>
            <person name="Mock T."/>
            <person name="Neilson J.A."/>
            <person name="Onodera N.T."/>
            <person name="Poole A.M."/>
            <person name="Pritham E.J."/>
            <person name="Richards T.A."/>
            <person name="Rocap G."/>
            <person name="Roy S.W."/>
            <person name="Sarai C."/>
            <person name="Schaack S."/>
            <person name="Shirato S."/>
            <person name="Slamovits C.H."/>
            <person name="Spencer D.F."/>
            <person name="Suzuki S."/>
            <person name="Worden A.Z."/>
            <person name="Zauner S."/>
            <person name="Barry K."/>
            <person name="Bell C."/>
            <person name="Bharti A.K."/>
            <person name="Crow J.A."/>
            <person name="Grimwood J."/>
            <person name="Kramer R."/>
            <person name="Lindquist E."/>
            <person name="Lucas S."/>
            <person name="Salamov A."/>
            <person name="McFadden G.I."/>
            <person name="Lane C.E."/>
            <person name="Keeling P.J."/>
            <person name="Gray M.W."/>
            <person name="Grigoriev I.V."/>
            <person name="Archibald J.M."/>
        </authorList>
    </citation>
    <scope>NUCLEOTIDE SEQUENCE</scope>
    <source>
        <strain evidence="7">CCMP2712</strain>
    </source>
</reference>
<feature type="chain" id="PRO_5008771730" description="Pentacotripeptide-repeat region of PRORP domain-containing protein" evidence="4">
    <location>
        <begin position="17"/>
        <end position="697"/>
    </location>
</feature>
<feature type="compositionally biased region" description="Basic and acidic residues" evidence="3">
    <location>
        <begin position="661"/>
        <end position="672"/>
    </location>
</feature>
<reference evidence="6" key="3">
    <citation type="submission" date="2016-03" db="UniProtKB">
        <authorList>
            <consortium name="EnsemblProtists"/>
        </authorList>
    </citation>
    <scope>IDENTIFICATION</scope>
</reference>
<evidence type="ECO:0000256" key="1">
    <source>
        <dbReference type="ARBA" id="ARBA00022737"/>
    </source>
</evidence>
<dbReference type="PANTHER" id="PTHR47936:SF1">
    <property type="entry name" value="PENTATRICOPEPTIDE REPEAT-CONTAINING PROTEIN GUN1, CHLOROPLASTIC"/>
    <property type="match status" value="1"/>
</dbReference>
<dbReference type="EnsemblProtists" id="EKX51687">
    <property type="protein sequence ID" value="EKX51687"/>
    <property type="gene ID" value="GUITHDRAFT_161590"/>
</dbReference>
<dbReference type="InterPro" id="IPR011990">
    <property type="entry name" value="TPR-like_helical_dom_sf"/>
</dbReference>
<evidence type="ECO:0000256" key="2">
    <source>
        <dbReference type="PROSITE-ProRule" id="PRU00708"/>
    </source>
</evidence>
<evidence type="ECO:0000256" key="3">
    <source>
        <dbReference type="SAM" id="MobiDB-lite"/>
    </source>
</evidence>
<evidence type="ECO:0000256" key="4">
    <source>
        <dbReference type="SAM" id="SignalP"/>
    </source>
</evidence>
<dbReference type="OrthoDB" id="185373at2759"/>
<dbReference type="eggNOG" id="KOG4197">
    <property type="taxonomic scope" value="Eukaryota"/>
</dbReference>
<name>L1JTC1_GUITC</name>
<proteinExistence type="predicted"/>
<dbReference type="STRING" id="905079.L1JTC1"/>
<keyword evidence="4" id="KW-0732">Signal</keyword>
<dbReference type="Pfam" id="PF01535">
    <property type="entry name" value="PPR"/>
    <property type="match status" value="1"/>
</dbReference>
<dbReference type="InterPro" id="IPR002885">
    <property type="entry name" value="PPR_rpt"/>
</dbReference>
<evidence type="ECO:0000313" key="6">
    <source>
        <dbReference type="EnsemblProtists" id="EKX51687"/>
    </source>
</evidence>
<organism evidence="5">
    <name type="scientific">Guillardia theta (strain CCMP2712)</name>
    <name type="common">Cryptophyte</name>
    <dbReference type="NCBI Taxonomy" id="905079"/>
    <lineage>
        <taxon>Eukaryota</taxon>
        <taxon>Cryptophyceae</taxon>
        <taxon>Pyrenomonadales</taxon>
        <taxon>Geminigeraceae</taxon>
        <taxon>Guillardia</taxon>
    </lineage>
</organism>
<dbReference type="PaxDb" id="55529-EKX51687"/>
<feature type="repeat" description="PPR" evidence="2">
    <location>
        <begin position="288"/>
        <end position="324"/>
    </location>
</feature>